<reference evidence="4" key="1">
    <citation type="journal article" date="2018" name="Nat. Microbiol.">
        <title>Leveraging single-cell genomics to expand the fungal tree of life.</title>
        <authorList>
            <person name="Ahrendt S.R."/>
            <person name="Quandt C.A."/>
            <person name="Ciobanu D."/>
            <person name="Clum A."/>
            <person name="Salamov A."/>
            <person name="Andreopoulos B."/>
            <person name="Cheng J.F."/>
            <person name="Woyke T."/>
            <person name="Pelin A."/>
            <person name="Henrissat B."/>
            <person name="Reynolds N.K."/>
            <person name="Benny G.L."/>
            <person name="Smith M.E."/>
            <person name="James T.Y."/>
            <person name="Grigoriev I.V."/>
        </authorList>
    </citation>
    <scope>NUCLEOTIDE SEQUENCE [LARGE SCALE GENOMIC DNA]</scope>
    <source>
        <strain evidence="4">RSA 1356</strain>
    </source>
</reference>
<keyword evidence="4" id="KW-1185">Reference proteome</keyword>
<evidence type="ECO:0000313" key="3">
    <source>
        <dbReference type="EMBL" id="RKP08031.1"/>
    </source>
</evidence>
<dbReference type="AlphaFoldDB" id="A0A4P9XR99"/>
<proteinExistence type="predicted"/>
<gene>
    <name evidence="3" type="ORF">THASP1DRAFT_30166</name>
</gene>
<dbReference type="Proteomes" id="UP000271241">
    <property type="component" value="Unassembled WGS sequence"/>
</dbReference>
<feature type="transmembrane region" description="Helical" evidence="2">
    <location>
        <begin position="207"/>
        <end position="233"/>
    </location>
</feature>
<evidence type="ECO:0000313" key="4">
    <source>
        <dbReference type="Proteomes" id="UP000271241"/>
    </source>
</evidence>
<sequence length="454" mass="50671">MKAPAGSLPPYGLECYWMTNVHDCNNGPVHRAVIDAGIVLNVLPFVMGCYVMWCRRTIWRGLLCRLHGYLVPSPVECLLATWTALSFTRALFLTLTSLDLLNSWALREVVLDICFWPCVFGAVLFLDGLVASIPPSFVQNQLVSRSKKEWVLPGNLRIWVPSQRTLQVCTTFLILCQPCVMFPLSLLGGMAQDRGDWAMARTYRMCVYLALSTQLTLISVIAGYFGRGFFAILNENEARLRPPPQLVAPNSLPLKRHQEAASRLKQVFLHTFGNCAVTAVICFIWALAHEPILLRYPISLTMNIMSNITWVPIMTTVMMYKLRESTIAITRINVSDTAHELDGMPGERTRGNTRDDQHDSWATMKNLGSAEVSAQSLELNSATIAVDDENAYALNGLKMYSMHTAPKPTGALGMGIQRSYKELEDDSYFGPESHRHSAEPTHVLESGESQARLA</sequence>
<keyword evidence="2" id="KW-0472">Membrane</keyword>
<name>A0A4P9XR99_9FUNG</name>
<accession>A0A4P9XR99</accession>
<feature type="transmembrane region" description="Helical" evidence="2">
    <location>
        <begin position="32"/>
        <end position="53"/>
    </location>
</feature>
<keyword evidence="2" id="KW-1133">Transmembrane helix</keyword>
<feature type="transmembrane region" description="Helical" evidence="2">
    <location>
        <begin position="267"/>
        <end position="288"/>
    </location>
</feature>
<feature type="region of interest" description="Disordered" evidence="1">
    <location>
        <begin position="423"/>
        <end position="454"/>
    </location>
</feature>
<protein>
    <submittedName>
        <fullName evidence="3">Uncharacterized protein</fullName>
    </submittedName>
</protein>
<evidence type="ECO:0000256" key="1">
    <source>
        <dbReference type="SAM" id="MobiDB-lite"/>
    </source>
</evidence>
<feature type="transmembrane region" description="Helical" evidence="2">
    <location>
        <begin position="300"/>
        <end position="320"/>
    </location>
</feature>
<keyword evidence="2" id="KW-0812">Transmembrane</keyword>
<evidence type="ECO:0000256" key="2">
    <source>
        <dbReference type="SAM" id="Phobius"/>
    </source>
</evidence>
<dbReference type="EMBL" id="KZ992646">
    <property type="protein sequence ID" value="RKP08031.1"/>
    <property type="molecule type" value="Genomic_DNA"/>
</dbReference>
<dbReference type="STRING" id="78915.A0A4P9XR99"/>
<dbReference type="OrthoDB" id="2131431at2759"/>
<organism evidence="3 4">
    <name type="scientific">Thamnocephalis sphaerospora</name>
    <dbReference type="NCBI Taxonomy" id="78915"/>
    <lineage>
        <taxon>Eukaryota</taxon>
        <taxon>Fungi</taxon>
        <taxon>Fungi incertae sedis</taxon>
        <taxon>Zoopagomycota</taxon>
        <taxon>Zoopagomycotina</taxon>
        <taxon>Zoopagomycetes</taxon>
        <taxon>Zoopagales</taxon>
        <taxon>Sigmoideomycetaceae</taxon>
        <taxon>Thamnocephalis</taxon>
    </lineage>
</organism>
<feature type="transmembrane region" description="Helical" evidence="2">
    <location>
        <begin position="166"/>
        <end position="187"/>
    </location>
</feature>